<dbReference type="InterPro" id="IPR018484">
    <property type="entry name" value="FGGY_N"/>
</dbReference>
<dbReference type="PANTHER" id="PTHR43095">
    <property type="entry name" value="SUGAR KINASE"/>
    <property type="match status" value="1"/>
</dbReference>
<dbReference type="AlphaFoldDB" id="A0A0M0LC13"/>
<evidence type="ECO:0000313" key="8">
    <source>
        <dbReference type="Proteomes" id="UP000037558"/>
    </source>
</evidence>
<accession>A0A0M0LC13</accession>
<feature type="domain" description="Carbohydrate kinase FGGY N-terminal" evidence="5">
    <location>
        <begin position="4"/>
        <end position="250"/>
    </location>
</feature>
<dbReference type="Pfam" id="PF02782">
    <property type="entry name" value="FGGY_C"/>
    <property type="match status" value="1"/>
</dbReference>
<dbReference type="RefSeq" id="WP_053400175.1">
    <property type="nucleotide sequence ID" value="NZ_LILC01000004.1"/>
</dbReference>
<evidence type="ECO:0000259" key="6">
    <source>
        <dbReference type="Pfam" id="PF02782"/>
    </source>
</evidence>
<comment type="caution">
    <text evidence="7">The sequence shown here is derived from an EMBL/GenBank/DDBJ whole genome shotgun (WGS) entry which is preliminary data.</text>
</comment>
<evidence type="ECO:0000256" key="4">
    <source>
        <dbReference type="RuleBase" id="RU003733"/>
    </source>
</evidence>
<keyword evidence="2 4" id="KW-0808">Transferase</keyword>
<gene>
    <name evidence="7" type="ORF">AMD01_04275</name>
</gene>
<dbReference type="STRING" id="284581.AMD01_04275"/>
<dbReference type="Pfam" id="PF00370">
    <property type="entry name" value="FGGY_N"/>
    <property type="match status" value="1"/>
</dbReference>
<protein>
    <submittedName>
        <fullName evidence="7">Carbohydrate kinase</fullName>
    </submittedName>
</protein>
<dbReference type="PATRIC" id="fig|284581.3.peg.1648"/>
<dbReference type="InterPro" id="IPR018483">
    <property type="entry name" value="Carb_kinase_FGGY_CS"/>
</dbReference>
<dbReference type="PROSITE" id="PS00445">
    <property type="entry name" value="FGGY_KINASES_2"/>
    <property type="match status" value="1"/>
</dbReference>
<evidence type="ECO:0000256" key="1">
    <source>
        <dbReference type="ARBA" id="ARBA00009156"/>
    </source>
</evidence>
<feature type="domain" description="Carbohydrate kinase FGGY C-terminal" evidence="6">
    <location>
        <begin position="261"/>
        <end position="451"/>
    </location>
</feature>
<dbReference type="InterPro" id="IPR043129">
    <property type="entry name" value="ATPase_NBD"/>
</dbReference>
<dbReference type="InterPro" id="IPR050406">
    <property type="entry name" value="FGGY_Carb_Kinase"/>
</dbReference>
<dbReference type="InterPro" id="IPR018485">
    <property type="entry name" value="FGGY_C"/>
</dbReference>
<dbReference type="PIRSF" id="PIRSF000538">
    <property type="entry name" value="GlpK"/>
    <property type="match status" value="1"/>
</dbReference>
<dbReference type="GO" id="GO:0016301">
    <property type="term" value="F:kinase activity"/>
    <property type="evidence" value="ECO:0007669"/>
    <property type="project" value="UniProtKB-KW"/>
</dbReference>
<evidence type="ECO:0000256" key="3">
    <source>
        <dbReference type="ARBA" id="ARBA00022777"/>
    </source>
</evidence>
<dbReference type="GO" id="GO:0016773">
    <property type="term" value="F:phosphotransferase activity, alcohol group as acceptor"/>
    <property type="evidence" value="ECO:0007669"/>
    <property type="project" value="InterPro"/>
</dbReference>
<dbReference type="SUPFAM" id="SSF53067">
    <property type="entry name" value="Actin-like ATPase domain"/>
    <property type="match status" value="2"/>
</dbReference>
<dbReference type="InterPro" id="IPR000577">
    <property type="entry name" value="Carb_kinase_FGGY"/>
</dbReference>
<name>A0A0M0LC13_9BACI</name>
<dbReference type="EMBL" id="LILC01000004">
    <property type="protein sequence ID" value="KOO48610.1"/>
    <property type="molecule type" value="Genomic_DNA"/>
</dbReference>
<dbReference type="CDD" id="cd07802">
    <property type="entry name" value="ASKHA_NBD_FGGY_EcLyxK-like"/>
    <property type="match status" value="1"/>
</dbReference>
<dbReference type="Proteomes" id="UP000037558">
    <property type="component" value="Unassembled WGS sequence"/>
</dbReference>
<proteinExistence type="inferred from homology"/>
<evidence type="ECO:0000313" key="7">
    <source>
        <dbReference type="EMBL" id="KOO48610.1"/>
    </source>
</evidence>
<organism evidence="7 8">
    <name type="scientific">Priestia koreensis</name>
    <dbReference type="NCBI Taxonomy" id="284581"/>
    <lineage>
        <taxon>Bacteria</taxon>
        <taxon>Bacillati</taxon>
        <taxon>Bacillota</taxon>
        <taxon>Bacilli</taxon>
        <taxon>Bacillales</taxon>
        <taxon>Bacillaceae</taxon>
        <taxon>Priestia</taxon>
    </lineage>
</organism>
<keyword evidence="8" id="KW-1185">Reference proteome</keyword>
<sequence>MENYLLGIDNGGTITKAALYTLDGKEVAIASQKTAMIMPEPFHTERDMHELWQANIKIIKEVLEVSKVDAEKIVGVSITGHGNGLYLTTKRGEPTYNGIISTDNRAKTYIDTWYGDSRFETEVLPKTMQSMWAGQPVALLAWLQDHNPEVLDRTEYIFMVKDFIRFKLTGEAYMELTDVSGTNLLNVRDQCYDSELLSFFGIERLSEKLPPLKSSTEVCGYITKQAAEETGLKEGTPIAGGIFDIAASAVASGLVAENKLCIVAGTWSINEYITKKPIIDKDLFMTSIYCIPNYWLTTEASPTSASNLEWYIDKFMVQERLEVEKEGGSIYDVCNQLVSSTTPEESNLLFFPFLFGSNTVPSANSCFIGMNSWHKQQHFVRAVYEGIVFSHMHHIERLLKYSAQPDSARIAGGVTKSDVWLQIFSDCLQIPLEIVEVKEHGTLGTAMCAGVMTGYYESVQEAAEKMVKVERIIYPNTDQALIYKNKYKRYKATLEKMEHVWKVDV</sequence>
<dbReference type="GO" id="GO:0005975">
    <property type="term" value="P:carbohydrate metabolic process"/>
    <property type="evidence" value="ECO:0007669"/>
    <property type="project" value="InterPro"/>
</dbReference>
<dbReference type="OrthoDB" id="9805576at2"/>
<comment type="similarity">
    <text evidence="1 4">Belongs to the FGGY kinase family.</text>
</comment>
<reference evidence="8" key="1">
    <citation type="submission" date="2015-08" db="EMBL/GenBank/DDBJ databases">
        <title>Fjat-14210 dsm16467.</title>
        <authorList>
            <person name="Liu B."/>
            <person name="Wang J."/>
            <person name="Zhu Y."/>
            <person name="Liu G."/>
            <person name="Chen Q."/>
            <person name="Chen Z."/>
            <person name="Lan J."/>
            <person name="Che J."/>
            <person name="Ge C."/>
            <person name="Shi H."/>
            <person name="Pan Z."/>
            <person name="Liu X."/>
        </authorList>
    </citation>
    <scope>NUCLEOTIDE SEQUENCE [LARGE SCALE GENOMIC DNA]</scope>
    <source>
        <strain evidence="8">DSM 16467</strain>
    </source>
</reference>
<dbReference type="Gene3D" id="3.30.420.40">
    <property type="match status" value="2"/>
</dbReference>
<keyword evidence="3 4" id="KW-0418">Kinase</keyword>
<dbReference type="PANTHER" id="PTHR43095:SF3">
    <property type="entry name" value="L-XYLULOSE_3-KETO-L-GULONATE KINASE"/>
    <property type="match status" value="1"/>
</dbReference>
<evidence type="ECO:0000259" key="5">
    <source>
        <dbReference type="Pfam" id="PF00370"/>
    </source>
</evidence>
<evidence type="ECO:0000256" key="2">
    <source>
        <dbReference type="ARBA" id="ARBA00022679"/>
    </source>
</evidence>